<organism evidence="1 2">
    <name type="scientific">Dermacentor silvarum</name>
    <name type="common">Tick</name>
    <dbReference type="NCBI Taxonomy" id="543639"/>
    <lineage>
        <taxon>Eukaryota</taxon>
        <taxon>Metazoa</taxon>
        <taxon>Ecdysozoa</taxon>
        <taxon>Arthropoda</taxon>
        <taxon>Chelicerata</taxon>
        <taxon>Arachnida</taxon>
        <taxon>Acari</taxon>
        <taxon>Parasitiformes</taxon>
        <taxon>Ixodida</taxon>
        <taxon>Ixodoidea</taxon>
        <taxon>Ixodidae</taxon>
        <taxon>Rhipicephalinae</taxon>
        <taxon>Dermacentor</taxon>
    </lineage>
</organism>
<evidence type="ECO:0000313" key="2">
    <source>
        <dbReference type="Proteomes" id="UP000821865"/>
    </source>
</evidence>
<dbReference type="EMBL" id="CM023477">
    <property type="protein sequence ID" value="KAH7937385.1"/>
    <property type="molecule type" value="Genomic_DNA"/>
</dbReference>
<dbReference type="Proteomes" id="UP000821865">
    <property type="component" value="Chromosome 8"/>
</dbReference>
<keyword evidence="2" id="KW-1185">Reference proteome</keyword>
<proteinExistence type="predicted"/>
<name>A0ACB8C958_DERSI</name>
<protein>
    <submittedName>
        <fullName evidence="1">Uncharacterized protein</fullName>
    </submittedName>
</protein>
<evidence type="ECO:0000313" key="1">
    <source>
        <dbReference type="EMBL" id="KAH7937385.1"/>
    </source>
</evidence>
<comment type="caution">
    <text evidence="1">The sequence shown here is derived from an EMBL/GenBank/DDBJ whole genome shotgun (WGS) entry which is preliminary data.</text>
</comment>
<accession>A0ACB8C958</accession>
<sequence>MEVKRVGGEVIQQEDFNNEAGWCEIRRRNIRKTSRVRSGPTKHVPRDKAASKRAPGDSKWKSQRSIRPILPYLPAEGYKGGLNVSDHRHARIYCCLRNAAGVGHEAAQE</sequence>
<reference evidence="1" key="1">
    <citation type="submission" date="2020-05" db="EMBL/GenBank/DDBJ databases">
        <title>Large-scale comparative analyses of tick genomes elucidate their genetic diversity and vector capacities.</title>
        <authorList>
            <person name="Jia N."/>
            <person name="Wang J."/>
            <person name="Shi W."/>
            <person name="Du L."/>
            <person name="Sun Y."/>
            <person name="Zhan W."/>
            <person name="Jiang J."/>
            <person name="Wang Q."/>
            <person name="Zhang B."/>
            <person name="Ji P."/>
            <person name="Sakyi L.B."/>
            <person name="Cui X."/>
            <person name="Yuan T."/>
            <person name="Jiang B."/>
            <person name="Yang W."/>
            <person name="Lam T.T.-Y."/>
            <person name="Chang Q."/>
            <person name="Ding S."/>
            <person name="Wang X."/>
            <person name="Zhu J."/>
            <person name="Ruan X."/>
            <person name="Zhao L."/>
            <person name="Wei J."/>
            <person name="Que T."/>
            <person name="Du C."/>
            <person name="Cheng J."/>
            <person name="Dai P."/>
            <person name="Han X."/>
            <person name="Huang E."/>
            <person name="Gao Y."/>
            <person name="Liu J."/>
            <person name="Shao H."/>
            <person name="Ye R."/>
            <person name="Li L."/>
            <person name="Wei W."/>
            <person name="Wang X."/>
            <person name="Wang C."/>
            <person name="Yang T."/>
            <person name="Huo Q."/>
            <person name="Li W."/>
            <person name="Guo W."/>
            <person name="Chen H."/>
            <person name="Zhou L."/>
            <person name="Ni X."/>
            <person name="Tian J."/>
            <person name="Zhou Y."/>
            <person name="Sheng Y."/>
            <person name="Liu T."/>
            <person name="Pan Y."/>
            <person name="Xia L."/>
            <person name="Li J."/>
            <person name="Zhao F."/>
            <person name="Cao W."/>
        </authorList>
    </citation>
    <scope>NUCLEOTIDE SEQUENCE</scope>
    <source>
        <strain evidence="1">Dsil-2018</strain>
    </source>
</reference>
<gene>
    <name evidence="1" type="ORF">HPB49_011474</name>
</gene>